<reference evidence="1" key="1">
    <citation type="submission" date="2018-12" db="EMBL/GenBank/DDBJ databases">
        <authorList>
            <person name="Shneider M.M."/>
            <person name="Kabanova A.P."/>
            <person name="Korzhenkov A.A."/>
            <person name="Toschakov S.V."/>
            <person name="Miroshnikov K.A."/>
        </authorList>
    </citation>
    <scope>NUCLEOTIDE SEQUENCE [LARGE SCALE GENOMIC DNA]</scope>
</reference>
<name>A0A679A2V5_9CAUD</name>
<evidence type="ECO:0000313" key="2">
    <source>
        <dbReference type="Proteomes" id="UP000434467"/>
    </source>
</evidence>
<dbReference type="EMBL" id="MK290739">
    <property type="protein sequence ID" value="AZV02335.1"/>
    <property type="molecule type" value="Genomic_DNA"/>
</dbReference>
<organism evidence="1 2">
    <name type="scientific">Pectobacterium phage Q19</name>
    <dbReference type="NCBI Taxonomy" id="2500576"/>
    <lineage>
        <taxon>Viruses</taxon>
        <taxon>Duplodnaviria</taxon>
        <taxon>Heunggongvirae</taxon>
        <taxon>Uroviricota</taxon>
        <taxon>Caudoviricetes</taxon>
        <taxon>Autographivirales</taxon>
        <taxon>Autotranscriptaviridae</taxon>
        <taxon>Studiervirinae</taxon>
        <taxon>Maklayavirus</taxon>
        <taxon>Maklayavirus Q19</taxon>
    </lineage>
</organism>
<proteinExistence type="predicted"/>
<protein>
    <submittedName>
        <fullName evidence="1">RNA polymerase sigma factor</fullName>
    </submittedName>
</protein>
<keyword evidence="2" id="KW-1185">Reference proteome</keyword>
<evidence type="ECO:0000313" key="1">
    <source>
        <dbReference type="EMBL" id="AZV02335.1"/>
    </source>
</evidence>
<accession>A0A679A2V5</accession>
<gene>
    <name evidence="1" type="ORF">Q19_02</name>
</gene>
<sequence length="142" mass="15619">MMINRDTAFKALFEALKAKASLNTDGFLAAAMDDIEDTMGTIQPANLVHAMDAAICNAMPTNHDDMTVEQVAICYDVVMDSLSNLQALHGDDVSDTLGHSVFDVIDLLHTAREAFVWSDVPKVELCEPLSHQMLVHTLEQMK</sequence>
<dbReference type="Proteomes" id="UP000434467">
    <property type="component" value="Segment"/>
</dbReference>